<reference evidence="14 15" key="1">
    <citation type="journal article" date="2022" name="Evol. Bioinform. Online">
        <title>Draft Genome Sequence of Oceanobacillus jordanicus Strain GSFE11, a Halotolerant Plant Growth-Promoting Bacterial Endophyte Isolated From the Jordan Valley.</title>
        <authorList>
            <person name="Alhindi T."/>
            <person name="Albdaiwi R."/>
        </authorList>
    </citation>
    <scope>NUCLEOTIDE SEQUENCE [LARGE SCALE GENOMIC DNA]</scope>
    <source>
        <strain evidence="14 15">GSFE11</strain>
    </source>
</reference>
<keyword evidence="8 11" id="KW-0564">Palmitate</keyword>
<keyword evidence="7 11" id="KW-0472">Membrane</keyword>
<dbReference type="GO" id="GO:0003755">
    <property type="term" value="F:peptidyl-prolyl cis-trans isomerase activity"/>
    <property type="evidence" value="ECO:0007669"/>
    <property type="project" value="UniProtKB-UniRule"/>
</dbReference>
<evidence type="ECO:0000256" key="10">
    <source>
        <dbReference type="ARBA" id="ARBA00023288"/>
    </source>
</evidence>
<accession>A0AAW5B1G1</accession>
<evidence type="ECO:0000256" key="11">
    <source>
        <dbReference type="HAMAP-Rule" id="MF_01145"/>
    </source>
</evidence>
<dbReference type="PANTHER" id="PTHR47245:SF1">
    <property type="entry name" value="FOLDASE PROTEIN PRSA"/>
    <property type="match status" value="1"/>
</dbReference>
<dbReference type="AlphaFoldDB" id="A0AAW5B1G1"/>
<name>A0AAW5B1G1_9BACI</name>
<evidence type="ECO:0000256" key="12">
    <source>
        <dbReference type="SAM" id="SignalP"/>
    </source>
</evidence>
<feature type="chain" id="PRO_5043902059" description="Foldase protein PrsA" evidence="12">
    <location>
        <begin position="20"/>
        <end position="294"/>
    </location>
</feature>
<comment type="function">
    <text evidence="11">Plays a major role in protein secretion by helping the post-translocational extracellular folding of several secreted proteins.</text>
</comment>
<dbReference type="InterPro" id="IPR046357">
    <property type="entry name" value="PPIase_dom_sf"/>
</dbReference>
<dbReference type="RefSeq" id="WP_238018602.1">
    <property type="nucleotide sequence ID" value="NZ_JAIFZM010000003.1"/>
</dbReference>
<evidence type="ECO:0000259" key="13">
    <source>
        <dbReference type="PROSITE" id="PS50198"/>
    </source>
</evidence>
<dbReference type="PROSITE" id="PS51257">
    <property type="entry name" value="PROKAR_LIPOPROTEIN"/>
    <property type="match status" value="1"/>
</dbReference>
<dbReference type="EMBL" id="JAIFZM010000003">
    <property type="protein sequence ID" value="MCG3418479.1"/>
    <property type="molecule type" value="Genomic_DNA"/>
</dbReference>
<evidence type="ECO:0000256" key="2">
    <source>
        <dbReference type="ARBA" id="ARBA00004193"/>
    </source>
</evidence>
<dbReference type="EC" id="5.2.1.8" evidence="11"/>
<dbReference type="InterPro" id="IPR023058">
    <property type="entry name" value="PPIase_PpiC_CS"/>
</dbReference>
<dbReference type="GO" id="GO:0005886">
    <property type="term" value="C:plasma membrane"/>
    <property type="evidence" value="ECO:0007669"/>
    <property type="project" value="UniProtKB-SubCell"/>
</dbReference>
<dbReference type="InterPro" id="IPR027304">
    <property type="entry name" value="Trigger_fact/SurA_dom_sf"/>
</dbReference>
<sequence>MKKLAIAATLTAGILTLSACNSDEADSEVVVETAAGDITKEDFYQKLKDTYGEDVLRELVTVEVLQDKYDVTEEQVDSEIEKMKEELGDQYENAVKQQFGSEDAFRDVIEISLLQEAAVSEDIKITDEELQELYDRKNTEIDASHILVADEETANEVKEKLDNGEDFADLAKEYSTDEASAEEGGDLGYFSAGEMVAEFEDAAYSLEKGKISDPVASQHGFHIIRVNDKREKEESIGEFEDVKDDLRRELVTQKMDPTAAQEKINGLIKDAKVDIKVDGLEDIFEEPEQEEAQG</sequence>
<dbReference type="Proteomes" id="UP001199631">
    <property type="component" value="Unassembled WGS sequence"/>
</dbReference>
<comment type="caution">
    <text evidence="14">The sequence shown here is derived from an EMBL/GenBank/DDBJ whole genome shotgun (WGS) entry which is preliminary data.</text>
</comment>
<evidence type="ECO:0000256" key="3">
    <source>
        <dbReference type="ARBA" id="ARBA00006071"/>
    </source>
</evidence>
<evidence type="ECO:0000256" key="8">
    <source>
        <dbReference type="ARBA" id="ARBA00023139"/>
    </source>
</evidence>
<keyword evidence="10 11" id="KW-0449">Lipoprotein</keyword>
<comment type="catalytic activity">
    <reaction evidence="1 11">
        <text>[protein]-peptidylproline (omega=180) = [protein]-peptidylproline (omega=0)</text>
        <dbReference type="Rhea" id="RHEA:16237"/>
        <dbReference type="Rhea" id="RHEA-COMP:10747"/>
        <dbReference type="Rhea" id="RHEA-COMP:10748"/>
        <dbReference type="ChEBI" id="CHEBI:83833"/>
        <dbReference type="ChEBI" id="CHEBI:83834"/>
        <dbReference type="EC" id="5.2.1.8"/>
    </reaction>
</comment>
<organism evidence="14 15">
    <name type="scientific">Oceanobacillus jordanicus</name>
    <dbReference type="NCBI Taxonomy" id="2867266"/>
    <lineage>
        <taxon>Bacteria</taxon>
        <taxon>Bacillati</taxon>
        <taxon>Bacillota</taxon>
        <taxon>Bacilli</taxon>
        <taxon>Bacillales</taxon>
        <taxon>Bacillaceae</taxon>
        <taxon>Oceanobacillus</taxon>
    </lineage>
</organism>
<evidence type="ECO:0000313" key="14">
    <source>
        <dbReference type="EMBL" id="MCG3418479.1"/>
    </source>
</evidence>
<dbReference type="InterPro" id="IPR023059">
    <property type="entry name" value="Foldase_PrsA"/>
</dbReference>
<evidence type="ECO:0000256" key="5">
    <source>
        <dbReference type="ARBA" id="ARBA00022729"/>
    </source>
</evidence>
<dbReference type="Gene3D" id="3.10.50.40">
    <property type="match status" value="1"/>
</dbReference>
<feature type="signal peptide" evidence="12">
    <location>
        <begin position="1"/>
        <end position="19"/>
    </location>
</feature>
<evidence type="ECO:0000256" key="4">
    <source>
        <dbReference type="ARBA" id="ARBA00022475"/>
    </source>
</evidence>
<proteinExistence type="inferred from homology"/>
<dbReference type="PROSITE" id="PS50198">
    <property type="entry name" value="PPIC_PPIASE_2"/>
    <property type="match status" value="1"/>
</dbReference>
<dbReference type="InterPro" id="IPR050245">
    <property type="entry name" value="PrsA_foldase"/>
</dbReference>
<dbReference type="SUPFAM" id="SSF54534">
    <property type="entry name" value="FKBP-like"/>
    <property type="match status" value="1"/>
</dbReference>
<feature type="domain" description="PpiC" evidence="13">
    <location>
        <begin position="138"/>
        <end position="228"/>
    </location>
</feature>
<keyword evidence="4 11" id="KW-1003">Cell membrane</keyword>
<keyword evidence="6 11" id="KW-0697">Rotamase</keyword>
<protein>
    <recommendedName>
        <fullName evidence="11">Foldase protein PrsA</fullName>
        <ecNumber evidence="11">5.2.1.8</ecNumber>
    </recommendedName>
</protein>
<comment type="subcellular location">
    <subcellularLocation>
        <location evidence="2 11">Cell membrane</location>
        <topology evidence="2 11">Lipid-anchor</topology>
    </subcellularLocation>
</comment>
<dbReference type="Pfam" id="PF13616">
    <property type="entry name" value="Rotamase_3"/>
    <property type="match status" value="1"/>
</dbReference>
<evidence type="ECO:0000313" key="15">
    <source>
        <dbReference type="Proteomes" id="UP001199631"/>
    </source>
</evidence>
<dbReference type="PANTHER" id="PTHR47245">
    <property type="entry name" value="PEPTIDYLPROLYL ISOMERASE"/>
    <property type="match status" value="1"/>
</dbReference>
<dbReference type="PROSITE" id="PS01096">
    <property type="entry name" value="PPIC_PPIASE_1"/>
    <property type="match status" value="1"/>
</dbReference>
<gene>
    <name evidence="11" type="primary">prsA</name>
    <name evidence="14" type="ORF">K3T81_04870</name>
</gene>
<keyword evidence="5 11" id="KW-0732">Signal</keyword>
<evidence type="ECO:0000256" key="1">
    <source>
        <dbReference type="ARBA" id="ARBA00000971"/>
    </source>
</evidence>
<evidence type="ECO:0000256" key="6">
    <source>
        <dbReference type="ARBA" id="ARBA00023110"/>
    </source>
</evidence>
<keyword evidence="9 11" id="KW-0413">Isomerase</keyword>
<dbReference type="HAMAP" id="MF_01145">
    <property type="entry name" value="Foldase_PrsA"/>
    <property type="match status" value="1"/>
</dbReference>
<dbReference type="InterPro" id="IPR000297">
    <property type="entry name" value="PPIase_PpiC"/>
</dbReference>
<dbReference type="GO" id="GO:0006457">
    <property type="term" value="P:protein folding"/>
    <property type="evidence" value="ECO:0007669"/>
    <property type="project" value="UniProtKB-UniRule"/>
</dbReference>
<evidence type="ECO:0000256" key="9">
    <source>
        <dbReference type="ARBA" id="ARBA00023235"/>
    </source>
</evidence>
<evidence type="ECO:0000256" key="7">
    <source>
        <dbReference type="ARBA" id="ARBA00023136"/>
    </source>
</evidence>
<comment type="similarity">
    <text evidence="3 11">Belongs to the PrsA family.</text>
</comment>
<dbReference type="SUPFAM" id="SSF109998">
    <property type="entry name" value="Triger factor/SurA peptide-binding domain-like"/>
    <property type="match status" value="1"/>
</dbReference>
<keyword evidence="15" id="KW-1185">Reference proteome</keyword>